<evidence type="ECO:0000313" key="3">
    <source>
        <dbReference type="EMBL" id="OZM58518.1"/>
    </source>
</evidence>
<dbReference type="InterPro" id="IPR040591">
    <property type="entry name" value="RqcP2_RBD"/>
</dbReference>
<dbReference type="CDD" id="cd00165">
    <property type="entry name" value="S4"/>
    <property type="match status" value="1"/>
</dbReference>
<dbReference type="SMART" id="SM00363">
    <property type="entry name" value="S4"/>
    <property type="match status" value="1"/>
</dbReference>
<dbReference type="Gene3D" id="3.10.290.10">
    <property type="entry name" value="RNA-binding S4 domain"/>
    <property type="match status" value="1"/>
</dbReference>
<feature type="domain" description="RNA-binding S4" evidence="2">
    <location>
        <begin position="181"/>
        <end position="238"/>
    </location>
</feature>
<gene>
    <name evidence="3" type="ORF">CIB95_02830</name>
</gene>
<comment type="caution">
    <text evidence="3">The sequence shown here is derived from an EMBL/GenBank/DDBJ whole genome shotgun (WGS) entry which is preliminary data.</text>
</comment>
<dbReference type="Proteomes" id="UP000217083">
    <property type="component" value="Unassembled WGS sequence"/>
</dbReference>
<dbReference type="PANTHER" id="PTHR13633:SF3">
    <property type="entry name" value="MITOCHONDRIAL TRANSCRIPTION RESCUE FACTOR 1"/>
    <property type="match status" value="1"/>
</dbReference>
<accession>A0A263BY52</accession>
<dbReference type="InterPro" id="IPR036986">
    <property type="entry name" value="S4_RNA-bd_sf"/>
</dbReference>
<dbReference type="Pfam" id="PF21278">
    <property type="entry name" value="YlmH_1st"/>
    <property type="match status" value="1"/>
</dbReference>
<dbReference type="PANTHER" id="PTHR13633">
    <property type="entry name" value="MITOCHONDRIAL TRANSCRIPTION RESCUE FACTOR 1"/>
    <property type="match status" value="1"/>
</dbReference>
<organism evidence="3 4">
    <name type="scientific">Lottiidibacillus patelloidae</name>
    <dbReference type="NCBI Taxonomy" id="2670334"/>
    <lineage>
        <taxon>Bacteria</taxon>
        <taxon>Bacillati</taxon>
        <taxon>Bacillota</taxon>
        <taxon>Bacilli</taxon>
        <taxon>Bacillales</taxon>
        <taxon>Bacillaceae</taxon>
        <taxon>Lottiidibacillus</taxon>
    </lineage>
</organism>
<dbReference type="InterPro" id="IPR012677">
    <property type="entry name" value="Nucleotide-bd_a/b_plait_sf"/>
</dbReference>
<dbReference type="Gene3D" id="3.30.70.330">
    <property type="match status" value="1"/>
</dbReference>
<evidence type="ECO:0000313" key="4">
    <source>
        <dbReference type="Proteomes" id="UP000217083"/>
    </source>
</evidence>
<protein>
    <submittedName>
        <fullName evidence="3">RNA-binding protein</fullName>
    </submittedName>
</protein>
<dbReference type="RefSeq" id="WP_094921515.1">
    <property type="nucleotide sequence ID" value="NZ_NPIA01000001.1"/>
</dbReference>
<keyword evidence="1" id="KW-0694">RNA-binding</keyword>
<evidence type="ECO:0000256" key="1">
    <source>
        <dbReference type="PROSITE-ProRule" id="PRU00182"/>
    </source>
</evidence>
<dbReference type="SUPFAM" id="SSF55174">
    <property type="entry name" value="Alpha-L RNA-binding motif"/>
    <property type="match status" value="1"/>
</dbReference>
<dbReference type="InterPro" id="IPR002942">
    <property type="entry name" value="S4_RNA-bd"/>
</dbReference>
<dbReference type="InterPro" id="IPR048443">
    <property type="entry name" value="RqcP2_N"/>
</dbReference>
<name>A0A263BY52_9BACI</name>
<sequence>MSIYEHYHKDEHDFVDQVLDWKNQVATQYAYKLTDFLDPREQKILSDLIGKNDEIKVSFWGGASFVERKRAIIYPSYYEVSTSDFMCTSFKVNYATKFVSIEHRNVLGSLMSLGVKREKFGDVIIEEETVQFVIDTQISDYVKVNLNKIGKASVKLIEVDSEELAKGQEQWHEVTATVSSLRLDAILSEVYKLSRQKIVPLIKSGATKVNWKVIEQPSYECKENDLLSVRGFGRAKILEINGKTKKEKWRMMVGIKK</sequence>
<dbReference type="PROSITE" id="PS50889">
    <property type="entry name" value="S4"/>
    <property type="match status" value="1"/>
</dbReference>
<dbReference type="Gene3D" id="3.30.1370.160">
    <property type="match status" value="1"/>
</dbReference>
<dbReference type="GO" id="GO:0003723">
    <property type="term" value="F:RNA binding"/>
    <property type="evidence" value="ECO:0007669"/>
    <property type="project" value="UniProtKB-KW"/>
</dbReference>
<reference evidence="4" key="1">
    <citation type="submission" date="2017-08" db="EMBL/GenBank/DDBJ databases">
        <authorList>
            <person name="Huang Z."/>
        </authorList>
    </citation>
    <scope>NUCLEOTIDE SEQUENCE [LARGE SCALE GENOMIC DNA]</scope>
    <source>
        <strain evidence="4">SA5d-4</strain>
    </source>
</reference>
<dbReference type="AlphaFoldDB" id="A0A263BY52"/>
<keyword evidence="4" id="KW-1185">Reference proteome</keyword>
<reference evidence="3 4" key="2">
    <citation type="submission" date="2017-09" db="EMBL/GenBank/DDBJ databases">
        <title>Bacillus patelloidae sp. nov., isolated from the intestinal tract of a marine limpet.</title>
        <authorList>
            <person name="Liu R."/>
            <person name="Dong C."/>
            <person name="Shao Z."/>
        </authorList>
    </citation>
    <scope>NUCLEOTIDE SEQUENCE [LARGE SCALE GENOMIC DNA]</scope>
    <source>
        <strain evidence="3 4">SA5d-4</strain>
    </source>
</reference>
<proteinExistence type="predicted"/>
<evidence type="ECO:0000259" key="2">
    <source>
        <dbReference type="SMART" id="SM00363"/>
    </source>
</evidence>
<dbReference type="Pfam" id="PF01479">
    <property type="entry name" value="S4"/>
    <property type="match status" value="1"/>
</dbReference>
<dbReference type="Pfam" id="PF17774">
    <property type="entry name" value="YlmH_RBD"/>
    <property type="match status" value="1"/>
</dbReference>
<dbReference type="EMBL" id="NPIA01000001">
    <property type="protein sequence ID" value="OZM58518.1"/>
    <property type="molecule type" value="Genomic_DNA"/>
</dbReference>